<dbReference type="Proteomes" id="UP000068164">
    <property type="component" value="Unassembled WGS sequence"/>
</dbReference>
<comment type="caution">
    <text evidence="1">The sequence shown here is derived from an EMBL/GenBank/DDBJ whole genome shotgun (WGS) entry which is preliminary data.</text>
</comment>
<sequence length="241" mass="26550">METTVKRPVAAFTAVAIATIGTQSSIGKAAEGRPVSLGWQTSCGVDAGAIKHVKDTYVFHNSSNHCSGGIFHQRAELNSTNISVTSRITYEFETKVSMKTSGDNDFILFQVHDERMGCSPPMSLRWTGGNTLRFDSDYTRGKGMGGCFENWGLRNAIYDGQPLKRDGTTYDLAVTVAFDGKGSFDVTVRIDGAVALSGKYEPSSDPQFLTSKRFFMKHGVYSQDRFEYEMRSTGMRVLRQG</sequence>
<name>A0A120FIS3_9HYPH</name>
<accession>A0A120FIS3</accession>
<evidence type="ECO:0000313" key="1">
    <source>
        <dbReference type="EMBL" id="KWV47957.1"/>
    </source>
</evidence>
<reference evidence="1 2" key="1">
    <citation type="submission" date="2015-11" db="EMBL/GenBank/DDBJ databases">
        <title>Draft Genome Sequence of the Strain BR 10423 (Rhizobium sp.) isolated from nodules of Mimosa pudica.</title>
        <authorList>
            <person name="Barauna A.C."/>
            <person name="Zilli J.E."/>
            <person name="Simoes-Araujo J.L."/>
            <person name="Reis V.M."/>
            <person name="James E.K."/>
            <person name="Reis F.B.Jr."/>
            <person name="Rouws L.F."/>
            <person name="Passos S.R."/>
            <person name="Gois S.R."/>
        </authorList>
    </citation>
    <scope>NUCLEOTIDE SEQUENCE [LARGE SCALE GENOMIC DNA]</scope>
    <source>
        <strain evidence="1 2">BR10423</strain>
    </source>
</reference>
<evidence type="ECO:0000313" key="2">
    <source>
        <dbReference type="Proteomes" id="UP000068164"/>
    </source>
</evidence>
<keyword evidence="2" id="KW-1185">Reference proteome</keyword>
<dbReference type="AlphaFoldDB" id="A0A120FIS3"/>
<organism evidence="1 2">
    <name type="scientific">Rhizobium altiplani</name>
    <dbReference type="NCBI Taxonomy" id="1864509"/>
    <lineage>
        <taxon>Bacteria</taxon>
        <taxon>Pseudomonadati</taxon>
        <taxon>Pseudomonadota</taxon>
        <taxon>Alphaproteobacteria</taxon>
        <taxon>Hyphomicrobiales</taxon>
        <taxon>Rhizobiaceae</taxon>
        <taxon>Rhizobium/Agrobacterium group</taxon>
        <taxon>Rhizobium</taxon>
    </lineage>
</organism>
<dbReference type="EMBL" id="LNCD01000101">
    <property type="protein sequence ID" value="KWV47957.1"/>
    <property type="molecule type" value="Genomic_DNA"/>
</dbReference>
<protein>
    <submittedName>
        <fullName evidence="1">Uncharacterized protein</fullName>
    </submittedName>
</protein>
<proteinExistence type="predicted"/>
<gene>
    <name evidence="1" type="ORF">AS026_12870</name>
</gene>